<accession>A0A517NP42</accession>
<feature type="binding site" evidence="6">
    <location>
        <position position="220"/>
    </location>
    <ligand>
        <name>(6S)-NADPHX</name>
        <dbReference type="ChEBI" id="CHEBI:64076"/>
    </ligand>
</feature>
<dbReference type="GO" id="GO:0005524">
    <property type="term" value="F:ATP binding"/>
    <property type="evidence" value="ECO:0007669"/>
    <property type="project" value="UniProtKB-KW"/>
</dbReference>
<evidence type="ECO:0000256" key="6">
    <source>
        <dbReference type="HAMAP-Rule" id="MF_01965"/>
    </source>
</evidence>
<keyword evidence="9" id="KW-1185">Reference proteome</keyword>
<dbReference type="NCBIfam" id="TIGR00196">
    <property type="entry name" value="yjeF_cterm"/>
    <property type="match status" value="1"/>
</dbReference>
<feature type="binding site" evidence="6">
    <location>
        <position position="105"/>
    </location>
    <ligand>
        <name>(6S)-NADPHX</name>
        <dbReference type="ChEBI" id="CHEBI:64076"/>
    </ligand>
</feature>
<dbReference type="PROSITE" id="PS01050">
    <property type="entry name" value="YJEF_C_2"/>
    <property type="match status" value="1"/>
</dbReference>
<comment type="catalytic activity">
    <reaction evidence="6">
        <text>(6S)-NADHX + ADP = AMP + phosphate + NADH + H(+)</text>
        <dbReference type="Rhea" id="RHEA:32223"/>
        <dbReference type="ChEBI" id="CHEBI:15378"/>
        <dbReference type="ChEBI" id="CHEBI:43474"/>
        <dbReference type="ChEBI" id="CHEBI:57945"/>
        <dbReference type="ChEBI" id="CHEBI:64074"/>
        <dbReference type="ChEBI" id="CHEBI:456215"/>
        <dbReference type="ChEBI" id="CHEBI:456216"/>
        <dbReference type="EC" id="4.2.1.136"/>
    </reaction>
</comment>
<organism evidence="8 9">
    <name type="scientific">Stieleria marina</name>
    <dbReference type="NCBI Taxonomy" id="1930275"/>
    <lineage>
        <taxon>Bacteria</taxon>
        <taxon>Pseudomonadati</taxon>
        <taxon>Planctomycetota</taxon>
        <taxon>Planctomycetia</taxon>
        <taxon>Pirellulales</taxon>
        <taxon>Pirellulaceae</taxon>
        <taxon>Stieleria</taxon>
    </lineage>
</organism>
<evidence type="ECO:0000256" key="3">
    <source>
        <dbReference type="ARBA" id="ARBA00022857"/>
    </source>
</evidence>
<comment type="similarity">
    <text evidence="6">Belongs to the NnrD/CARKD family.</text>
</comment>
<comment type="cofactor">
    <cofactor evidence="6">
        <name>Mg(2+)</name>
        <dbReference type="ChEBI" id="CHEBI:18420"/>
    </cofactor>
</comment>
<feature type="binding site" evidence="6">
    <location>
        <position position="219"/>
    </location>
    <ligand>
        <name>AMP</name>
        <dbReference type="ChEBI" id="CHEBI:456215"/>
    </ligand>
</feature>
<evidence type="ECO:0000256" key="4">
    <source>
        <dbReference type="ARBA" id="ARBA00023027"/>
    </source>
</evidence>
<dbReference type="GO" id="GO:0110051">
    <property type="term" value="P:metabolite repair"/>
    <property type="evidence" value="ECO:0007669"/>
    <property type="project" value="TreeGrafter"/>
</dbReference>
<dbReference type="InterPro" id="IPR029056">
    <property type="entry name" value="Ribokinase-like"/>
</dbReference>
<feature type="binding site" evidence="6">
    <location>
        <position position="155"/>
    </location>
    <ligand>
        <name>(6S)-NADPHX</name>
        <dbReference type="ChEBI" id="CHEBI:64076"/>
    </ligand>
</feature>
<dbReference type="PROSITE" id="PS51383">
    <property type="entry name" value="YJEF_C_3"/>
    <property type="match status" value="1"/>
</dbReference>
<dbReference type="EMBL" id="CP036526">
    <property type="protein sequence ID" value="QDT08880.1"/>
    <property type="molecule type" value="Genomic_DNA"/>
</dbReference>
<name>A0A517NP42_9BACT</name>
<evidence type="ECO:0000313" key="8">
    <source>
        <dbReference type="EMBL" id="QDT08880.1"/>
    </source>
</evidence>
<dbReference type="GO" id="GO:0052856">
    <property type="term" value="F:NAD(P)HX epimerase activity"/>
    <property type="evidence" value="ECO:0007669"/>
    <property type="project" value="TreeGrafter"/>
</dbReference>
<dbReference type="PANTHER" id="PTHR12592:SF0">
    <property type="entry name" value="ATP-DEPENDENT (S)-NAD(P)H-HYDRATE DEHYDRATASE"/>
    <property type="match status" value="1"/>
</dbReference>
<comment type="subunit">
    <text evidence="6">Homotetramer.</text>
</comment>
<evidence type="ECO:0000259" key="7">
    <source>
        <dbReference type="PROSITE" id="PS51383"/>
    </source>
</evidence>
<keyword evidence="3 6" id="KW-0521">NADP</keyword>
<reference evidence="8 9" key="1">
    <citation type="submission" date="2019-02" db="EMBL/GenBank/DDBJ databases">
        <title>Deep-cultivation of Planctomycetes and their phenomic and genomic characterization uncovers novel biology.</title>
        <authorList>
            <person name="Wiegand S."/>
            <person name="Jogler M."/>
            <person name="Boedeker C."/>
            <person name="Pinto D."/>
            <person name="Vollmers J."/>
            <person name="Rivas-Marin E."/>
            <person name="Kohn T."/>
            <person name="Peeters S.H."/>
            <person name="Heuer A."/>
            <person name="Rast P."/>
            <person name="Oberbeckmann S."/>
            <person name="Bunk B."/>
            <person name="Jeske O."/>
            <person name="Meyerdierks A."/>
            <person name="Storesund J.E."/>
            <person name="Kallscheuer N."/>
            <person name="Luecker S."/>
            <person name="Lage O.M."/>
            <person name="Pohl T."/>
            <person name="Merkel B.J."/>
            <person name="Hornburger P."/>
            <person name="Mueller R.-W."/>
            <person name="Bruemmer F."/>
            <person name="Labrenz M."/>
            <person name="Spormann A.M."/>
            <person name="Op den Camp H."/>
            <person name="Overmann J."/>
            <person name="Amann R."/>
            <person name="Jetten M.S.M."/>
            <person name="Mascher T."/>
            <person name="Medema M.H."/>
            <person name="Devos D.P."/>
            <person name="Kaster A.-K."/>
            <person name="Ovreas L."/>
            <person name="Rohde M."/>
            <person name="Galperin M.Y."/>
            <person name="Jogler C."/>
        </authorList>
    </citation>
    <scope>NUCLEOTIDE SEQUENCE [LARGE SCALE GENOMIC DNA]</scope>
    <source>
        <strain evidence="8 9">K23_9</strain>
    </source>
</reference>
<dbReference type="AlphaFoldDB" id="A0A517NP42"/>
<comment type="function">
    <text evidence="6">Catalyzes the dehydration of the S-form of NAD(P)HX at the expense of ADP, which is converted to AMP. Together with NAD(P)HX epimerase, which catalyzes the epimerization of the S- and R-forms, the enzyme allows the repair of both epimers of NAD(P)HX, a damaged form of NAD(P)H that is a result of enzymatic or heat-dependent hydration.</text>
</comment>
<comment type="caution">
    <text evidence="6">Lacks conserved residue(s) required for the propagation of feature annotation.</text>
</comment>
<dbReference type="SUPFAM" id="SSF53613">
    <property type="entry name" value="Ribokinase-like"/>
    <property type="match status" value="1"/>
</dbReference>
<evidence type="ECO:0000256" key="1">
    <source>
        <dbReference type="ARBA" id="ARBA00022741"/>
    </source>
</evidence>
<dbReference type="Pfam" id="PF01256">
    <property type="entry name" value="Carb_kinase"/>
    <property type="match status" value="1"/>
</dbReference>
<feature type="domain" description="YjeF C-terminal" evidence="7">
    <location>
        <begin position="1"/>
        <end position="279"/>
    </location>
</feature>
<keyword evidence="1 6" id="KW-0547">Nucleotide-binding</keyword>
<dbReference type="HAMAP" id="MF_01965">
    <property type="entry name" value="NADHX_dehydratase"/>
    <property type="match status" value="1"/>
</dbReference>
<protein>
    <recommendedName>
        <fullName evidence="6">ADP-dependent (S)-NAD(P)H-hydrate dehydratase</fullName>
        <ecNumber evidence="6">4.2.1.136</ecNumber>
    </recommendedName>
    <alternativeName>
        <fullName evidence="6">ADP-dependent NAD(P)HX dehydratase</fullName>
    </alternativeName>
</protein>
<proteinExistence type="inferred from homology"/>
<dbReference type="InterPro" id="IPR000631">
    <property type="entry name" value="CARKD"/>
</dbReference>
<keyword evidence="2 6" id="KW-0067">ATP-binding</keyword>
<gene>
    <name evidence="6" type="primary">nnrD</name>
    <name evidence="8" type="ORF">K239x_08230</name>
</gene>
<dbReference type="Gene3D" id="3.40.1190.20">
    <property type="match status" value="1"/>
</dbReference>
<evidence type="ECO:0000256" key="5">
    <source>
        <dbReference type="ARBA" id="ARBA00023239"/>
    </source>
</evidence>
<dbReference type="InterPro" id="IPR017953">
    <property type="entry name" value="Carbohydrate_kinase_pred_CS"/>
</dbReference>
<comment type="catalytic activity">
    <reaction evidence="6">
        <text>(6S)-NADPHX + ADP = AMP + phosphate + NADPH + H(+)</text>
        <dbReference type="Rhea" id="RHEA:32235"/>
        <dbReference type="ChEBI" id="CHEBI:15378"/>
        <dbReference type="ChEBI" id="CHEBI:43474"/>
        <dbReference type="ChEBI" id="CHEBI:57783"/>
        <dbReference type="ChEBI" id="CHEBI:64076"/>
        <dbReference type="ChEBI" id="CHEBI:456215"/>
        <dbReference type="ChEBI" id="CHEBI:456216"/>
        <dbReference type="EC" id="4.2.1.136"/>
    </reaction>
</comment>
<dbReference type="GO" id="GO:0046496">
    <property type="term" value="P:nicotinamide nucleotide metabolic process"/>
    <property type="evidence" value="ECO:0007669"/>
    <property type="project" value="UniProtKB-UniRule"/>
</dbReference>
<evidence type="ECO:0000313" key="9">
    <source>
        <dbReference type="Proteomes" id="UP000319817"/>
    </source>
</evidence>
<dbReference type="PANTHER" id="PTHR12592">
    <property type="entry name" value="ATP-DEPENDENT (S)-NAD(P)H-HYDRATE DEHYDRATASE FAMILY MEMBER"/>
    <property type="match status" value="1"/>
</dbReference>
<dbReference type="Proteomes" id="UP000319817">
    <property type="component" value="Chromosome"/>
</dbReference>
<keyword evidence="5 6" id="KW-0456">Lyase</keyword>
<dbReference type="GO" id="GO:0052855">
    <property type="term" value="F:ADP-dependent NAD(P)H-hydrate dehydratase activity"/>
    <property type="evidence" value="ECO:0007669"/>
    <property type="project" value="UniProtKB-UniRule"/>
</dbReference>
<sequence length="294" mass="29908">MNTPPLRLTHRQTDAHKGNFGRVLLIGGSRGMSGSIALSSIAALKTGSGLVTAMVPSVCLETVASFHPGVMTIPASDEDGHFAVAASAEVIDAVQDVSALGCGPGITTQKGSVAIVEHLVSMSHVPRVFDADALNILSRSNLTKRLTGDIVLTPHPGELERITGVSRKSRASQIAASQKLAQQTGAIIVVKGGPSVVVSPQDKWVNTTGNPGMATAGSGDVLTGIITSLLGQGLSTWNAARLGVWIHGLAGDLAARKHSQPGLTCVELLESVGAATAKAIADGGAEPSSPTALE</sequence>
<evidence type="ECO:0000256" key="2">
    <source>
        <dbReference type="ARBA" id="ARBA00022840"/>
    </source>
</evidence>
<feature type="binding site" evidence="6">
    <location>
        <begin position="191"/>
        <end position="195"/>
    </location>
    <ligand>
        <name>AMP</name>
        <dbReference type="ChEBI" id="CHEBI:456215"/>
    </ligand>
</feature>
<dbReference type="EC" id="4.2.1.136" evidence="6"/>
<dbReference type="CDD" id="cd01171">
    <property type="entry name" value="YXKO-related"/>
    <property type="match status" value="1"/>
</dbReference>
<keyword evidence="4 6" id="KW-0520">NAD</keyword>